<dbReference type="EMBL" id="CAMXCT010001494">
    <property type="protein sequence ID" value="CAI3990602.1"/>
    <property type="molecule type" value="Genomic_DNA"/>
</dbReference>
<evidence type="ECO:0000313" key="1">
    <source>
        <dbReference type="EMBL" id="CAI3990602.1"/>
    </source>
</evidence>
<comment type="caution">
    <text evidence="1">The sequence shown here is derived from an EMBL/GenBank/DDBJ whole genome shotgun (WGS) entry which is preliminary data.</text>
</comment>
<sequence>MVLYDACWTYPVEAECGELQLFASVDRSTLLSSDGDFQLEGRCFHRWQLQEWRAFCEVGEERQQLRFNAQEVPVQLVGHEPNVADVQILLTFREPFLCGTSGKNSTQVSFGADTVLGTCLAAHPSGAQQPHAALGDMSPSLLKTLVGLQQRILS</sequence>
<accession>A0A9P1CE69</accession>
<feature type="non-terminal residue" evidence="1">
    <location>
        <position position="1"/>
    </location>
</feature>
<reference evidence="1" key="1">
    <citation type="submission" date="2022-10" db="EMBL/GenBank/DDBJ databases">
        <authorList>
            <person name="Chen Y."/>
            <person name="Dougan E. K."/>
            <person name="Chan C."/>
            <person name="Rhodes N."/>
            <person name="Thang M."/>
        </authorList>
    </citation>
    <scope>NUCLEOTIDE SEQUENCE</scope>
</reference>
<keyword evidence="3" id="KW-1185">Reference proteome</keyword>
<proteinExistence type="predicted"/>
<name>A0A9P1CE69_9DINO</name>
<protein>
    <submittedName>
        <fullName evidence="2">Pentatricopeptide repeat-containing protein, chloroplastic</fullName>
    </submittedName>
</protein>
<reference evidence="2 3" key="2">
    <citation type="submission" date="2024-05" db="EMBL/GenBank/DDBJ databases">
        <authorList>
            <person name="Chen Y."/>
            <person name="Shah S."/>
            <person name="Dougan E. K."/>
            <person name="Thang M."/>
            <person name="Chan C."/>
        </authorList>
    </citation>
    <scope>NUCLEOTIDE SEQUENCE [LARGE SCALE GENOMIC DNA]</scope>
</reference>
<organism evidence="1">
    <name type="scientific">Cladocopium goreaui</name>
    <dbReference type="NCBI Taxonomy" id="2562237"/>
    <lineage>
        <taxon>Eukaryota</taxon>
        <taxon>Sar</taxon>
        <taxon>Alveolata</taxon>
        <taxon>Dinophyceae</taxon>
        <taxon>Suessiales</taxon>
        <taxon>Symbiodiniaceae</taxon>
        <taxon>Cladocopium</taxon>
    </lineage>
</organism>
<dbReference type="Proteomes" id="UP001152797">
    <property type="component" value="Unassembled WGS sequence"/>
</dbReference>
<dbReference type="EMBL" id="CAMXCT030001494">
    <property type="protein sequence ID" value="CAL4777914.1"/>
    <property type="molecule type" value="Genomic_DNA"/>
</dbReference>
<gene>
    <name evidence="1" type="ORF">C1SCF055_LOCUS17576</name>
</gene>
<evidence type="ECO:0000313" key="3">
    <source>
        <dbReference type="Proteomes" id="UP001152797"/>
    </source>
</evidence>
<dbReference type="AlphaFoldDB" id="A0A9P1CE69"/>
<dbReference type="EMBL" id="CAMXCT020001494">
    <property type="protein sequence ID" value="CAL1143977.1"/>
    <property type="molecule type" value="Genomic_DNA"/>
</dbReference>
<evidence type="ECO:0000313" key="2">
    <source>
        <dbReference type="EMBL" id="CAL4777914.1"/>
    </source>
</evidence>